<organism evidence="2 3">
    <name type="scientific">Mucuna pruriens</name>
    <name type="common">Velvet bean</name>
    <name type="synonym">Dolichos pruriens</name>
    <dbReference type="NCBI Taxonomy" id="157652"/>
    <lineage>
        <taxon>Eukaryota</taxon>
        <taxon>Viridiplantae</taxon>
        <taxon>Streptophyta</taxon>
        <taxon>Embryophyta</taxon>
        <taxon>Tracheophyta</taxon>
        <taxon>Spermatophyta</taxon>
        <taxon>Magnoliopsida</taxon>
        <taxon>eudicotyledons</taxon>
        <taxon>Gunneridae</taxon>
        <taxon>Pentapetalae</taxon>
        <taxon>rosids</taxon>
        <taxon>fabids</taxon>
        <taxon>Fabales</taxon>
        <taxon>Fabaceae</taxon>
        <taxon>Papilionoideae</taxon>
        <taxon>50 kb inversion clade</taxon>
        <taxon>NPAAA clade</taxon>
        <taxon>indigoferoid/millettioid clade</taxon>
        <taxon>Phaseoleae</taxon>
        <taxon>Mucuna</taxon>
    </lineage>
</organism>
<feature type="non-terminal residue" evidence="2">
    <location>
        <position position="1"/>
    </location>
</feature>
<keyword evidence="3" id="KW-1185">Reference proteome</keyword>
<accession>A0A371HF87</accession>
<name>A0A371HF87_MUCPR</name>
<dbReference type="Proteomes" id="UP000257109">
    <property type="component" value="Unassembled WGS sequence"/>
</dbReference>
<dbReference type="PANTHER" id="PTHR33223">
    <property type="entry name" value="CCHC-TYPE DOMAIN-CONTAINING PROTEIN"/>
    <property type="match status" value="1"/>
</dbReference>
<dbReference type="InterPro" id="IPR005162">
    <property type="entry name" value="Retrotrans_gag_dom"/>
</dbReference>
<feature type="domain" description="Retrotransposon gag" evidence="1">
    <location>
        <begin position="90"/>
        <end position="180"/>
    </location>
</feature>
<evidence type="ECO:0000313" key="2">
    <source>
        <dbReference type="EMBL" id="RDY01461.1"/>
    </source>
</evidence>
<proteinExistence type="predicted"/>
<dbReference type="Pfam" id="PF03732">
    <property type="entry name" value="Retrotrans_gag"/>
    <property type="match status" value="1"/>
</dbReference>
<sequence length="516" mass="58476">RSSCRLRKVRSTVVSNSSSSNSVSNYDNTVFATNNFDFSEYNSFTINFDSNFVIRNFQEPKHMENKDQTLKELAIPDVGIPKDYIKMKAFPFSLDGTEKDWLYLQPILCNTWVDMKRMFLEKFFPTSRTATIRKEICGIRQQSGETLHEYWERFRKLCATCPHHQISEQLLIQYFYKGLTMMDQSMIDVVSGGALMDKTPAGVRQLISNMASIHNNLGSEEPAYPGWHPAVRQHQPNMAARVCGIVLLWSTPLRYVPYCKKPNQTILRLSTKSKIPTTTVPITVLAKNATTRQLPISRGPDEVVGYKQLGVSTNYELQQHAILAEFECHDPRPQNQKSRPADAEFEPEADSLLPKPVRSILLPFPNRTLSARKSKIDEDLLKVFRKVEINIPLLDAIKQIPKYAKFLKELCVHKRGKMKGKGGVELSAIVFVLTKNEAATESHQNMLKKCQNPKIFSVPCIIGECTFVDVMLNLRASINVMLISVYKSLNFGALEPIGMTIQLANRSVVQPLGVLV</sequence>
<comment type="caution">
    <text evidence="2">The sequence shown here is derived from an EMBL/GenBank/DDBJ whole genome shotgun (WGS) entry which is preliminary data.</text>
</comment>
<evidence type="ECO:0000313" key="3">
    <source>
        <dbReference type="Proteomes" id="UP000257109"/>
    </source>
</evidence>
<dbReference type="OrthoDB" id="1414696at2759"/>
<evidence type="ECO:0000259" key="1">
    <source>
        <dbReference type="Pfam" id="PF03732"/>
    </source>
</evidence>
<dbReference type="AlphaFoldDB" id="A0A371HF87"/>
<protein>
    <recommendedName>
        <fullName evidence="1">Retrotransposon gag domain-containing protein</fullName>
    </recommendedName>
</protein>
<reference evidence="2" key="1">
    <citation type="submission" date="2018-05" db="EMBL/GenBank/DDBJ databases">
        <title>Draft genome of Mucuna pruriens seed.</title>
        <authorList>
            <person name="Nnadi N.E."/>
            <person name="Vos R."/>
            <person name="Hasami M.H."/>
            <person name="Devisetty U.K."/>
            <person name="Aguiy J.C."/>
        </authorList>
    </citation>
    <scope>NUCLEOTIDE SEQUENCE [LARGE SCALE GENOMIC DNA]</scope>
    <source>
        <strain evidence="2">JCA_2017</strain>
    </source>
</reference>
<gene>
    <name evidence="2" type="ORF">CR513_15202</name>
</gene>
<dbReference type="EMBL" id="QJKJ01002763">
    <property type="protein sequence ID" value="RDY01461.1"/>
    <property type="molecule type" value="Genomic_DNA"/>
</dbReference>
<dbReference type="PANTHER" id="PTHR33223:SF3">
    <property type="match status" value="1"/>
</dbReference>
<feature type="non-terminal residue" evidence="2">
    <location>
        <position position="516"/>
    </location>
</feature>